<name>A0AAU7U983_9DEIO</name>
<evidence type="ECO:0000259" key="2">
    <source>
        <dbReference type="Pfam" id="PF00296"/>
    </source>
</evidence>
<dbReference type="GO" id="GO:0016705">
    <property type="term" value="F:oxidoreductase activity, acting on paired donors, with incorporation or reduction of molecular oxygen"/>
    <property type="evidence" value="ECO:0007669"/>
    <property type="project" value="InterPro"/>
</dbReference>
<dbReference type="GO" id="GO:0005829">
    <property type="term" value="C:cytosol"/>
    <property type="evidence" value="ECO:0007669"/>
    <property type="project" value="TreeGrafter"/>
</dbReference>
<dbReference type="PANTHER" id="PTHR30137:SF6">
    <property type="entry name" value="LUCIFERASE-LIKE MONOOXYGENASE"/>
    <property type="match status" value="1"/>
</dbReference>
<dbReference type="Pfam" id="PF00296">
    <property type="entry name" value="Bac_luciferase"/>
    <property type="match status" value="1"/>
</dbReference>
<reference evidence="3" key="1">
    <citation type="submission" date="2024-06" db="EMBL/GenBank/DDBJ databases">
        <title>Draft Genome Sequence of Deinococcus sonorensis Type Strain KR-87, a Biofilm Producing Representative of the Genus Deinococcus.</title>
        <authorList>
            <person name="Boren L.S."/>
            <person name="Grosso R.A."/>
            <person name="Hugenberg-Cox A.N."/>
            <person name="Hill J.T.E."/>
            <person name="Albert C.M."/>
            <person name="Tuohy J.M."/>
        </authorList>
    </citation>
    <scope>NUCLEOTIDE SEQUENCE</scope>
    <source>
        <strain evidence="3">KR-87</strain>
    </source>
</reference>
<dbReference type="InterPro" id="IPR036661">
    <property type="entry name" value="Luciferase-like_sf"/>
</dbReference>
<dbReference type="KEGG" id="dsc:ABOD76_16380"/>
<accession>A0AAU7U983</accession>
<dbReference type="AlphaFoldDB" id="A0AAU7U983"/>
<feature type="domain" description="Luciferase-like" evidence="2">
    <location>
        <begin position="8"/>
        <end position="302"/>
    </location>
</feature>
<dbReference type="CDD" id="cd00347">
    <property type="entry name" value="Flavin_utilizing_monoxygenases"/>
    <property type="match status" value="1"/>
</dbReference>
<comment type="similarity">
    <text evidence="1">To bacterial alkanal monooxygenase alpha and beta chains.</text>
</comment>
<organism evidence="3">
    <name type="scientific">Deinococcus sonorensis KR-87</name>
    <dbReference type="NCBI Taxonomy" id="694439"/>
    <lineage>
        <taxon>Bacteria</taxon>
        <taxon>Thermotogati</taxon>
        <taxon>Deinococcota</taxon>
        <taxon>Deinococci</taxon>
        <taxon>Deinococcales</taxon>
        <taxon>Deinococcaceae</taxon>
        <taxon>Deinococcus</taxon>
    </lineage>
</organism>
<evidence type="ECO:0000256" key="1">
    <source>
        <dbReference type="ARBA" id="ARBA00007789"/>
    </source>
</evidence>
<dbReference type="EMBL" id="CP158299">
    <property type="protein sequence ID" value="XBV85003.1"/>
    <property type="molecule type" value="Genomic_DNA"/>
</dbReference>
<dbReference type="PANTHER" id="PTHR30137">
    <property type="entry name" value="LUCIFERASE-LIKE MONOOXYGENASE"/>
    <property type="match status" value="1"/>
</dbReference>
<dbReference type="EC" id="1.-.-.-" evidence="3"/>
<dbReference type="FunFam" id="3.20.20.30:FF:000002">
    <property type="entry name" value="LLM class flavin-dependent oxidoreductase"/>
    <property type="match status" value="1"/>
</dbReference>
<dbReference type="InterPro" id="IPR050766">
    <property type="entry name" value="Bact_Lucif_Oxidored"/>
</dbReference>
<dbReference type="NCBIfam" id="TIGR03558">
    <property type="entry name" value="oxido_grp_1"/>
    <property type="match status" value="1"/>
</dbReference>
<dbReference type="InterPro" id="IPR019949">
    <property type="entry name" value="CmoO-like"/>
</dbReference>
<protein>
    <submittedName>
        <fullName evidence="3">LLM class flavin-dependent oxidoreductase</fullName>
        <ecNumber evidence="3">1.-.-.-</ecNumber>
    </submittedName>
</protein>
<dbReference type="SUPFAM" id="SSF51679">
    <property type="entry name" value="Bacterial luciferase-like"/>
    <property type="match status" value="1"/>
</dbReference>
<dbReference type="Gene3D" id="3.20.20.30">
    <property type="entry name" value="Luciferase-like domain"/>
    <property type="match status" value="1"/>
</dbReference>
<dbReference type="InterPro" id="IPR011251">
    <property type="entry name" value="Luciferase-like_dom"/>
</dbReference>
<proteinExistence type="predicted"/>
<evidence type="ECO:0000313" key="3">
    <source>
        <dbReference type="EMBL" id="XBV85003.1"/>
    </source>
</evidence>
<gene>
    <name evidence="3" type="ORF">ABOD76_16380</name>
</gene>
<dbReference type="RefSeq" id="WP_350243040.1">
    <property type="nucleotide sequence ID" value="NZ_CP158299.1"/>
</dbReference>
<sequence length="347" mass="37591">MTLPLSVLDLSPVPSGSSGAQALQRTLDLARFTDRLGYTRYWMAEHHNMASVVSSAPEVLLGALATQTRRIRIGSGGIMLPNHSPLKVAETFRTLAGLAPGRVDLGLGRAPGTDQVTALALRRNQEAVYADDFPQQLAYLRAFSGEGEFPDGHPFARVQASPVDVPLPPLYLLSSSGYSARLAAQLGLGFAFAHHFSPAAAAESMQMYRDEFQPSEAFPEPHAILTVAAAVADTDEEADHLARTLDLMTLNIRSGRRSPLPSPEEALAYPYSPAELAFVQANRRNQFIGTPDVVRERLLALATDLQADELMITTNLHSHEARKHSYALLARAFGLQEQATAELVSGR</sequence>
<keyword evidence="3" id="KW-0560">Oxidoreductase</keyword>